<feature type="compositionally biased region" description="Basic and acidic residues" evidence="1">
    <location>
        <begin position="83"/>
        <end position="95"/>
    </location>
</feature>
<comment type="caution">
    <text evidence="2">The sequence shown here is derived from an EMBL/GenBank/DDBJ whole genome shotgun (WGS) entry which is preliminary data.</text>
</comment>
<proteinExistence type="predicted"/>
<evidence type="ECO:0008006" key="4">
    <source>
        <dbReference type="Google" id="ProtNLM"/>
    </source>
</evidence>
<dbReference type="AlphaFoldDB" id="A0A840N9W8"/>
<dbReference type="InterPro" id="IPR022536">
    <property type="entry name" value="EspC"/>
</dbReference>
<gene>
    <name evidence="2" type="ORF">BJ969_001838</name>
</gene>
<reference evidence="2 3" key="1">
    <citation type="submission" date="2020-08" db="EMBL/GenBank/DDBJ databases">
        <title>Sequencing the genomes of 1000 actinobacteria strains.</title>
        <authorList>
            <person name="Klenk H.-P."/>
        </authorList>
    </citation>
    <scope>NUCLEOTIDE SEQUENCE [LARGE SCALE GENOMIC DNA]</scope>
    <source>
        <strain evidence="2 3">DSM 45582</strain>
    </source>
</reference>
<dbReference type="Proteomes" id="UP000580474">
    <property type="component" value="Unassembled WGS sequence"/>
</dbReference>
<dbReference type="RefSeq" id="WP_184478446.1">
    <property type="nucleotide sequence ID" value="NZ_JACHIV010000001.1"/>
</dbReference>
<organism evidence="2 3">
    <name type="scientific">Saccharopolyspora gloriosae</name>
    <dbReference type="NCBI Taxonomy" id="455344"/>
    <lineage>
        <taxon>Bacteria</taxon>
        <taxon>Bacillati</taxon>
        <taxon>Actinomycetota</taxon>
        <taxon>Actinomycetes</taxon>
        <taxon>Pseudonocardiales</taxon>
        <taxon>Pseudonocardiaceae</taxon>
        <taxon>Saccharopolyspora</taxon>
    </lineage>
</organism>
<protein>
    <recommendedName>
        <fullName evidence="4">Excreted virulence factor EspC (Type VII ESX diderm)</fullName>
    </recommendedName>
</protein>
<feature type="region of interest" description="Disordered" evidence="1">
    <location>
        <begin position="83"/>
        <end position="104"/>
    </location>
</feature>
<dbReference type="GO" id="GO:0009306">
    <property type="term" value="P:protein secretion"/>
    <property type="evidence" value="ECO:0007669"/>
    <property type="project" value="InterPro"/>
</dbReference>
<sequence>MGDGFNVDAEKLRAHAGKVEAIQERFGAVKSASGHIAQDDQAYGVLCSWIAGILEGRHTKQDELLAYVEENLAQAASALRATADDYDRREDEHGQNLRAAGGGL</sequence>
<evidence type="ECO:0000256" key="1">
    <source>
        <dbReference type="SAM" id="MobiDB-lite"/>
    </source>
</evidence>
<dbReference type="EMBL" id="JACHIV010000001">
    <property type="protein sequence ID" value="MBB5068750.1"/>
    <property type="molecule type" value="Genomic_DNA"/>
</dbReference>
<evidence type="ECO:0000313" key="2">
    <source>
        <dbReference type="EMBL" id="MBB5068750.1"/>
    </source>
</evidence>
<dbReference type="Pfam" id="PF10824">
    <property type="entry name" value="T7SS_ESX_EspC"/>
    <property type="match status" value="1"/>
</dbReference>
<name>A0A840N9W8_9PSEU</name>
<keyword evidence="3" id="KW-1185">Reference proteome</keyword>
<evidence type="ECO:0000313" key="3">
    <source>
        <dbReference type="Proteomes" id="UP000580474"/>
    </source>
</evidence>
<accession>A0A840N9W8</accession>